<protein>
    <submittedName>
        <fullName evidence="1">Uncharacterized protein</fullName>
    </submittedName>
</protein>
<reference evidence="1" key="1">
    <citation type="submission" date="2022-11" db="EMBL/GenBank/DDBJ databases">
        <title>Genome Resource of Sclerotinia nivalis Strain SnTB1, a Plant Pathogen Isolated from American Ginseng.</title>
        <authorList>
            <person name="Fan S."/>
        </authorList>
    </citation>
    <scope>NUCLEOTIDE SEQUENCE</scope>
    <source>
        <strain evidence="1">SnTB1</strain>
    </source>
</reference>
<comment type="caution">
    <text evidence="1">The sequence shown here is derived from an EMBL/GenBank/DDBJ whole genome shotgun (WGS) entry which is preliminary data.</text>
</comment>
<proteinExistence type="predicted"/>
<dbReference type="OrthoDB" id="10265903at2759"/>
<keyword evidence="2" id="KW-1185">Reference proteome</keyword>
<dbReference type="EMBL" id="JAPEIS010000001">
    <property type="protein sequence ID" value="KAJ8070639.1"/>
    <property type="molecule type" value="Genomic_DNA"/>
</dbReference>
<accession>A0A9X0DPB2</accession>
<gene>
    <name evidence="1" type="ORF">OCU04_001010</name>
</gene>
<dbReference type="AlphaFoldDB" id="A0A9X0DPB2"/>
<organism evidence="1 2">
    <name type="scientific">Sclerotinia nivalis</name>
    <dbReference type="NCBI Taxonomy" id="352851"/>
    <lineage>
        <taxon>Eukaryota</taxon>
        <taxon>Fungi</taxon>
        <taxon>Dikarya</taxon>
        <taxon>Ascomycota</taxon>
        <taxon>Pezizomycotina</taxon>
        <taxon>Leotiomycetes</taxon>
        <taxon>Helotiales</taxon>
        <taxon>Sclerotiniaceae</taxon>
        <taxon>Sclerotinia</taxon>
    </lineage>
</organism>
<evidence type="ECO:0000313" key="1">
    <source>
        <dbReference type="EMBL" id="KAJ8070639.1"/>
    </source>
</evidence>
<evidence type="ECO:0000313" key="2">
    <source>
        <dbReference type="Proteomes" id="UP001152300"/>
    </source>
</evidence>
<dbReference type="Proteomes" id="UP001152300">
    <property type="component" value="Unassembled WGS sequence"/>
</dbReference>
<name>A0A9X0DPB2_9HELO</name>
<sequence length="105" mass="11733">MIPSTMFLRTARMVFPAFARVQNTQSIGSRYFASMQMAKRPTVALMERVKESLGWGLSGRGQEQVRGMKVRSSVKKLCEGCKVCCVYFWGFWVLGCAESGGCGIY</sequence>